<proteinExistence type="predicted"/>
<dbReference type="EMBL" id="AEJC01000205">
    <property type="protein sequence ID" value="EKX66667.1"/>
    <property type="molecule type" value="Genomic_DNA"/>
</dbReference>
<sequence length="47" mass="5202">MKGGPKGHKTRWTKPLCRKSGTLNVPWGNVAGTKEIQIKGASLVKWR</sequence>
<gene>
    <name evidence="1" type="ORF">STRIP9103_01513</name>
</gene>
<accession>L1L186</accession>
<organism evidence="1 2">
    <name type="scientific">Streptomyces ipomoeae 91-03</name>
    <dbReference type="NCBI Taxonomy" id="698759"/>
    <lineage>
        <taxon>Bacteria</taxon>
        <taxon>Bacillati</taxon>
        <taxon>Actinomycetota</taxon>
        <taxon>Actinomycetes</taxon>
        <taxon>Kitasatosporales</taxon>
        <taxon>Streptomycetaceae</taxon>
        <taxon>Streptomyces</taxon>
    </lineage>
</organism>
<dbReference type="PATRIC" id="fig|698759.3.peg.2754"/>
<dbReference type="Proteomes" id="UP000010411">
    <property type="component" value="Unassembled WGS sequence"/>
</dbReference>
<comment type="caution">
    <text evidence="1">The sequence shown here is derived from an EMBL/GenBank/DDBJ whole genome shotgun (WGS) entry which is preliminary data.</text>
</comment>
<protein>
    <submittedName>
        <fullName evidence="1">Uncharacterized protein</fullName>
    </submittedName>
</protein>
<dbReference type="AlphaFoldDB" id="L1L186"/>
<evidence type="ECO:0000313" key="2">
    <source>
        <dbReference type="Proteomes" id="UP000010411"/>
    </source>
</evidence>
<keyword evidence="2" id="KW-1185">Reference proteome</keyword>
<evidence type="ECO:0000313" key="1">
    <source>
        <dbReference type="EMBL" id="EKX66667.1"/>
    </source>
</evidence>
<reference evidence="1 2" key="1">
    <citation type="submission" date="2012-11" db="EMBL/GenBank/DDBJ databases">
        <authorList>
            <person name="Huguet-Tapia J.C."/>
            <person name="Durkin A.S."/>
            <person name="Pettis G.S."/>
            <person name="Badger J.H."/>
        </authorList>
    </citation>
    <scope>NUCLEOTIDE SEQUENCE [LARGE SCALE GENOMIC DNA]</scope>
    <source>
        <strain evidence="1 2">91-03</strain>
    </source>
</reference>
<name>L1L186_9ACTN</name>